<dbReference type="RefSeq" id="WP_075073571.1">
    <property type="nucleotide sequence ID" value="NZ_DF967972.1"/>
</dbReference>
<proteinExistence type="predicted"/>
<dbReference type="STRING" id="360412.LARV_02067"/>
<protein>
    <recommendedName>
        <fullName evidence="1">Nbr1 FW domain-containing protein</fullName>
    </recommendedName>
</protein>
<dbReference type="PROSITE" id="PS51257">
    <property type="entry name" value="PROKAR_LIPOPROTEIN"/>
    <property type="match status" value="1"/>
</dbReference>
<dbReference type="Proteomes" id="UP000055060">
    <property type="component" value="Unassembled WGS sequence"/>
</dbReference>
<dbReference type="EMBL" id="DF967972">
    <property type="protein sequence ID" value="GAP14301.1"/>
    <property type="molecule type" value="Genomic_DNA"/>
</dbReference>
<dbReference type="PANTHER" id="PTHR20930">
    <property type="entry name" value="OVARIAN CARCINOMA ANTIGEN CA125-RELATED"/>
    <property type="match status" value="1"/>
</dbReference>
<name>A0A0S7BFD3_9CHLR</name>
<dbReference type="CDD" id="cd14947">
    <property type="entry name" value="NBR1_like"/>
    <property type="match status" value="1"/>
</dbReference>
<sequence>MKRNLFIVVFCFISLGMVSCDRISGLQVPTGAGTPSAIQTITVALTQTAALSLDPNQTLTLDSANAATAGPDILALTTTPSAPCDSAAAGRPIDVTIPDDTVISAGSAFTKVWRLVNTGSCPWTTDYAVVWFSGDRMGSISEQNLSHPVEVGQSVDIAVDMTAPAEAGVMQSFWKLRNADAQLFGIGPASNAPFWVRIIVEDAATVEPTQAPEPTATPVTLVQGSVDLLPGEGINLDTGEKTSAGAGDMGLMNTSGSFVLQPGPGAILGSAGNGSPTLDDCRLVVQGTEAVALAELAPGSYFCYQTDQGMAGVARLADLNQDGIRLDFNTWSVP</sequence>
<dbReference type="Gene3D" id="2.60.40.10">
    <property type="entry name" value="Immunoglobulins"/>
    <property type="match status" value="1"/>
</dbReference>
<organism evidence="2">
    <name type="scientific">Longilinea arvoryzae</name>
    <dbReference type="NCBI Taxonomy" id="360412"/>
    <lineage>
        <taxon>Bacteria</taxon>
        <taxon>Bacillati</taxon>
        <taxon>Chloroflexota</taxon>
        <taxon>Anaerolineae</taxon>
        <taxon>Anaerolineales</taxon>
        <taxon>Anaerolineaceae</taxon>
        <taxon>Longilinea</taxon>
    </lineage>
</organism>
<reference evidence="2" key="1">
    <citation type="submission" date="2015-07" db="EMBL/GenBank/DDBJ databases">
        <title>Draft Genome Sequences of Anaerolinea thermolimosa IMO-1, Bellilinea caldifistulae GOMI-1, Leptolinea tardivitalis YMTK-2, Levilinea saccharolytica KIBI-1,Longilinea arvoryzae KOME-1, Previously Described as Members of the Anaerolineaceae (Chloroflexi).</title>
        <authorList>
            <person name="Sekiguchi Y."/>
            <person name="Ohashi A."/>
            <person name="Matsuura N."/>
            <person name="Tourlousse M.D."/>
        </authorList>
    </citation>
    <scope>NUCLEOTIDE SEQUENCE [LARGE SCALE GENOMIC DNA]</scope>
    <source>
        <strain evidence="2">KOME-1</strain>
    </source>
</reference>
<evidence type="ECO:0000313" key="3">
    <source>
        <dbReference type="Proteomes" id="UP000055060"/>
    </source>
</evidence>
<dbReference type="OrthoDB" id="163857at2"/>
<accession>A0A0S7BFD3</accession>
<evidence type="ECO:0000259" key="1">
    <source>
        <dbReference type="Pfam" id="PF16158"/>
    </source>
</evidence>
<dbReference type="InterPro" id="IPR013783">
    <property type="entry name" value="Ig-like_fold"/>
</dbReference>
<gene>
    <name evidence="2" type="ORF">LARV_02067</name>
</gene>
<dbReference type="InterPro" id="IPR032350">
    <property type="entry name" value="Nbr1_FW"/>
</dbReference>
<dbReference type="Pfam" id="PF16158">
    <property type="entry name" value="N_BRCA1_IG"/>
    <property type="match status" value="1"/>
</dbReference>
<dbReference type="PANTHER" id="PTHR20930:SF0">
    <property type="entry name" value="PROTEIN ILRUN"/>
    <property type="match status" value="1"/>
</dbReference>
<keyword evidence="3" id="KW-1185">Reference proteome</keyword>
<evidence type="ECO:0000313" key="2">
    <source>
        <dbReference type="EMBL" id="GAP14301.1"/>
    </source>
</evidence>
<dbReference type="AlphaFoldDB" id="A0A0S7BFD3"/>
<feature type="domain" description="Nbr1 FW" evidence="1">
    <location>
        <begin position="96"/>
        <end position="200"/>
    </location>
</feature>